<dbReference type="Proteomes" id="UP000327030">
    <property type="component" value="Chromosome 1"/>
</dbReference>
<dbReference type="InterPro" id="IPR016163">
    <property type="entry name" value="Ald_DH_C"/>
</dbReference>
<protein>
    <submittedName>
        <fullName evidence="3">Aldehyde dehydrogenase family protein</fullName>
    </submittedName>
</protein>
<dbReference type="KEGG" id="pxv:FXF36_06995"/>
<reference evidence="4" key="1">
    <citation type="submission" date="2019-08" db="EMBL/GenBank/DDBJ databases">
        <title>Complete Genome Sequence of the Polysaccharide-Degrading Rumen Bacterium Pseudobutyrivibrio xylanivorans MA3014.</title>
        <authorList>
            <person name="Palevich N."/>
            <person name="Maclean P.H."/>
            <person name="Kelly W.J."/>
            <person name="Leahy S.C."/>
            <person name="Rakonjac J."/>
            <person name="Attwood G.T."/>
        </authorList>
    </citation>
    <scope>NUCLEOTIDE SEQUENCE [LARGE SCALE GENOMIC DNA]</scope>
    <source>
        <strain evidence="4">MA3014</strain>
    </source>
</reference>
<proteinExistence type="predicted"/>
<organism evidence="3 4">
    <name type="scientific">Pseudobutyrivibrio xylanivorans</name>
    <dbReference type="NCBI Taxonomy" id="185007"/>
    <lineage>
        <taxon>Bacteria</taxon>
        <taxon>Bacillati</taxon>
        <taxon>Bacillota</taxon>
        <taxon>Clostridia</taxon>
        <taxon>Lachnospirales</taxon>
        <taxon>Lachnospiraceae</taxon>
        <taxon>Pseudobutyrivibrio</taxon>
    </lineage>
</organism>
<dbReference type="NCBIfam" id="NF011927">
    <property type="entry name" value="PRK15398.1"/>
    <property type="match status" value="1"/>
</dbReference>
<gene>
    <name evidence="3" type="ORF">FXF36_06995</name>
</gene>
<dbReference type="InterPro" id="IPR016161">
    <property type="entry name" value="Ald_DH/histidinol_DH"/>
</dbReference>
<dbReference type="SUPFAM" id="SSF53720">
    <property type="entry name" value="ALDH-like"/>
    <property type="match status" value="1"/>
</dbReference>
<dbReference type="Gene3D" id="3.40.605.10">
    <property type="entry name" value="Aldehyde Dehydrogenase, Chain A, domain 1"/>
    <property type="match status" value="1"/>
</dbReference>
<evidence type="ECO:0000256" key="1">
    <source>
        <dbReference type="ARBA" id="ARBA00023002"/>
    </source>
</evidence>
<feature type="domain" description="Aldehyde dehydrogenase" evidence="2">
    <location>
        <begin position="8"/>
        <end position="390"/>
    </location>
</feature>
<dbReference type="GO" id="GO:0016620">
    <property type="term" value="F:oxidoreductase activity, acting on the aldehyde or oxo group of donors, NAD or NADP as acceptor"/>
    <property type="evidence" value="ECO:0007669"/>
    <property type="project" value="InterPro"/>
</dbReference>
<dbReference type="AlphaFoldDB" id="A0A5P6VPM1"/>
<keyword evidence="1" id="KW-0560">Oxidoreductase</keyword>
<dbReference type="PANTHER" id="PTHR11699">
    <property type="entry name" value="ALDEHYDE DEHYDROGENASE-RELATED"/>
    <property type="match status" value="1"/>
</dbReference>
<dbReference type="Pfam" id="PF00171">
    <property type="entry name" value="Aldedh"/>
    <property type="match status" value="1"/>
</dbReference>
<dbReference type="OrthoDB" id="9804734at2"/>
<evidence type="ECO:0000313" key="3">
    <source>
        <dbReference type="EMBL" id="QFJ54616.1"/>
    </source>
</evidence>
<dbReference type="Gene3D" id="3.40.309.10">
    <property type="entry name" value="Aldehyde Dehydrogenase, Chain A, domain 2"/>
    <property type="match status" value="1"/>
</dbReference>
<evidence type="ECO:0000313" key="4">
    <source>
        <dbReference type="Proteomes" id="UP000327030"/>
    </source>
</evidence>
<sequence length="438" mass="47495">MEVGIFSSVNNAIYSVRMAYERYSNLSLEDREEIIDAIRKSLNQNIDLIATLAVEETGMGNLHDKKQKLQAAINKTPGLEDLITEVKTGDRGMILYELSAFGVVCTVEPVTSPAASVISHVIGLLAAGNSVFICPSPRAVKTSNFVTSLISNAITEVCGIDNLVVSLDESNISMIQEVMHHPDIDMIVCSAGEAATKGAMACGKKVIGEGGSNSVVLVDETADIDKAAFDIVSSASFDNNLIHAAEKTVIAVDKIVHELEAGFVKNNAVVIRDQEQMLRLSGLLLREDLKPRRKWIGRSADEILDGAEIPHQAGVKLIVVETIPQHPFVINEMRVPVLPLVYAADYETGLQMMLDIEQRYKYAAVLHSTSIQRLNEAARKLQTAIFVKNGPGIAGVGLLIPNSSFALTVANATGEGVLTARHFTRRRKCMLTNGFSIR</sequence>
<accession>A0A5P6VPM1</accession>
<dbReference type="EMBL" id="CP043028">
    <property type="protein sequence ID" value="QFJ54616.1"/>
    <property type="molecule type" value="Genomic_DNA"/>
</dbReference>
<dbReference type="InterPro" id="IPR016162">
    <property type="entry name" value="Ald_DH_N"/>
</dbReference>
<name>A0A5P6VPM1_PSEXY</name>
<dbReference type="RefSeq" id="WP_151623103.1">
    <property type="nucleotide sequence ID" value="NZ_CP043028.1"/>
</dbReference>
<evidence type="ECO:0000259" key="2">
    <source>
        <dbReference type="Pfam" id="PF00171"/>
    </source>
</evidence>
<dbReference type="InterPro" id="IPR015590">
    <property type="entry name" value="Aldehyde_DH_dom"/>
</dbReference>